<dbReference type="InterPro" id="IPR001715">
    <property type="entry name" value="CH_dom"/>
</dbReference>
<keyword evidence="6" id="KW-0176">Collagen</keyword>
<dbReference type="PANTHER" id="PTHR15427">
    <property type="entry name" value="EMILIN ELASTIN MICROFIBRIL INTERFACE-LOCATED PROTEIN ELASTIN MICROFIBRIL INTERFACER"/>
    <property type="match status" value="1"/>
</dbReference>
<organism evidence="10 11">
    <name type="scientific">Knipowitschia caucasica</name>
    <name type="common">Caucasian dwarf goby</name>
    <name type="synonym">Pomatoschistus caucasicus</name>
    <dbReference type="NCBI Taxonomy" id="637954"/>
    <lineage>
        <taxon>Eukaryota</taxon>
        <taxon>Metazoa</taxon>
        <taxon>Chordata</taxon>
        <taxon>Craniata</taxon>
        <taxon>Vertebrata</taxon>
        <taxon>Euteleostomi</taxon>
        <taxon>Actinopterygii</taxon>
        <taxon>Neopterygii</taxon>
        <taxon>Teleostei</taxon>
        <taxon>Neoteleostei</taxon>
        <taxon>Acanthomorphata</taxon>
        <taxon>Gobiaria</taxon>
        <taxon>Gobiiformes</taxon>
        <taxon>Gobioidei</taxon>
        <taxon>Gobiidae</taxon>
        <taxon>Gobiinae</taxon>
        <taxon>Knipowitschia</taxon>
    </lineage>
</organism>
<dbReference type="AlphaFoldDB" id="A0AAV2L3N4"/>
<keyword evidence="11" id="KW-1185">Reference proteome</keyword>
<protein>
    <recommendedName>
        <fullName evidence="12">Transgelin</fullName>
    </recommendedName>
</protein>
<dbReference type="InterPro" id="IPR003096">
    <property type="entry name" value="SM22_calponin"/>
</dbReference>
<comment type="subcellular location">
    <subcellularLocation>
        <location evidence="1">Secreted</location>
        <location evidence="1">Extracellular space</location>
        <location evidence="1">Extracellular matrix</location>
    </subcellularLocation>
</comment>
<dbReference type="InterPro" id="IPR000557">
    <property type="entry name" value="Calponin_repeat"/>
</dbReference>
<evidence type="ECO:0000256" key="2">
    <source>
        <dbReference type="ARBA" id="ARBA00009631"/>
    </source>
</evidence>
<dbReference type="GO" id="GO:0005581">
    <property type="term" value="C:collagen trimer"/>
    <property type="evidence" value="ECO:0007669"/>
    <property type="project" value="UniProtKB-KW"/>
</dbReference>
<dbReference type="InterPro" id="IPR001073">
    <property type="entry name" value="C1q_dom"/>
</dbReference>
<dbReference type="PRINTS" id="PR00888">
    <property type="entry name" value="SM22CALPONIN"/>
</dbReference>
<dbReference type="InterPro" id="IPR036872">
    <property type="entry name" value="CH_dom_sf"/>
</dbReference>
<dbReference type="SUPFAM" id="SSF47576">
    <property type="entry name" value="Calponin-homology domain, CH-domain"/>
    <property type="match status" value="1"/>
</dbReference>
<keyword evidence="3" id="KW-0964">Secreted</keyword>
<evidence type="ECO:0000256" key="4">
    <source>
        <dbReference type="ARBA" id="ARBA00022530"/>
    </source>
</evidence>
<evidence type="ECO:0000259" key="9">
    <source>
        <dbReference type="PROSITE" id="PS50871"/>
    </source>
</evidence>
<dbReference type="FunFam" id="1.10.418.10:FF:000039">
    <property type="entry name" value="Transgelin"/>
    <property type="match status" value="1"/>
</dbReference>
<comment type="similarity">
    <text evidence="2">Belongs to the calponin family.</text>
</comment>
<feature type="compositionally biased region" description="Basic and acidic residues" evidence="7">
    <location>
        <begin position="348"/>
        <end position="360"/>
    </location>
</feature>
<evidence type="ECO:0000313" key="11">
    <source>
        <dbReference type="Proteomes" id="UP001497482"/>
    </source>
</evidence>
<name>A0AAV2L3N4_KNICA</name>
<dbReference type="PROSITE" id="PS50021">
    <property type="entry name" value="CH"/>
    <property type="match status" value="1"/>
</dbReference>
<evidence type="ECO:0000256" key="7">
    <source>
        <dbReference type="SAM" id="MobiDB-lite"/>
    </source>
</evidence>
<evidence type="ECO:0000256" key="1">
    <source>
        <dbReference type="ARBA" id="ARBA00004498"/>
    </source>
</evidence>
<accession>A0AAV2L3N4</accession>
<reference evidence="10 11" key="1">
    <citation type="submission" date="2024-04" db="EMBL/GenBank/DDBJ databases">
        <authorList>
            <person name="Waldvogel A.-M."/>
            <person name="Schoenle A."/>
        </authorList>
    </citation>
    <scope>NUCLEOTIDE SEQUENCE [LARGE SCALE GENOMIC DNA]</scope>
</reference>
<dbReference type="InterPro" id="IPR008983">
    <property type="entry name" value="Tumour_necrosis_fac-like_dom"/>
</dbReference>
<dbReference type="SUPFAM" id="SSF49842">
    <property type="entry name" value="TNF-like"/>
    <property type="match status" value="1"/>
</dbReference>
<dbReference type="PRINTS" id="PR00007">
    <property type="entry name" value="COMPLEMNTC1Q"/>
</dbReference>
<dbReference type="SMART" id="SM00110">
    <property type="entry name" value="C1Q"/>
    <property type="match status" value="1"/>
</dbReference>
<feature type="domain" description="C1q" evidence="9">
    <location>
        <begin position="367"/>
        <end position="503"/>
    </location>
</feature>
<dbReference type="Pfam" id="PF00402">
    <property type="entry name" value="Calponin"/>
    <property type="match status" value="1"/>
</dbReference>
<evidence type="ECO:0000259" key="8">
    <source>
        <dbReference type="PROSITE" id="PS50021"/>
    </source>
</evidence>
<keyword evidence="5" id="KW-0732">Signal</keyword>
<dbReference type="InterPro" id="IPR050392">
    <property type="entry name" value="Collagen/C1q_domain"/>
</dbReference>
<dbReference type="Pfam" id="PF00386">
    <property type="entry name" value="C1q"/>
    <property type="match status" value="1"/>
</dbReference>
<dbReference type="PROSITE" id="PS50871">
    <property type="entry name" value="C1Q"/>
    <property type="match status" value="1"/>
</dbReference>
<evidence type="ECO:0000256" key="6">
    <source>
        <dbReference type="ARBA" id="ARBA00023119"/>
    </source>
</evidence>
<feature type="region of interest" description="Disordered" evidence="7">
    <location>
        <begin position="212"/>
        <end position="277"/>
    </location>
</feature>
<dbReference type="CDD" id="cd21281">
    <property type="entry name" value="CH_TAGLN3"/>
    <property type="match status" value="1"/>
</dbReference>
<feature type="domain" description="Calponin-homology (CH)" evidence="8">
    <location>
        <begin position="24"/>
        <end position="136"/>
    </location>
</feature>
<dbReference type="EMBL" id="OZ035843">
    <property type="protein sequence ID" value="CAL1596960.1"/>
    <property type="molecule type" value="Genomic_DNA"/>
</dbReference>
<gene>
    <name evidence="10" type="ORF">KC01_LOCUS25552</name>
</gene>
<dbReference type="PRINTS" id="PR00890">
    <property type="entry name" value="TRANSGELIN"/>
</dbReference>
<dbReference type="PANTHER" id="PTHR15427:SF21">
    <property type="entry name" value="COMPLEMENT C1Q AND TUMOR NECROSIS FACTOR-RELATED PROTEIN 9A"/>
    <property type="match status" value="1"/>
</dbReference>
<dbReference type="SMART" id="SM00033">
    <property type="entry name" value="CH"/>
    <property type="match status" value="1"/>
</dbReference>
<feature type="compositionally biased region" description="Basic and acidic residues" evidence="7">
    <location>
        <begin position="221"/>
        <end position="245"/>
    </location>
</feature>
<dbReference type="Pfam" id="PF00307">
    <property type="entry name" value="CH"/>
    <property type="match status" value="1"/>
</dbReference>
<evidence type="ECO:0000256" key="5">
    <source>
        <dbReference type="ARBA" id="ARBA00022729"/>
    </source>
</evidence>
<dbReference type="Proteomes" id="UP001497482">
    <property type="component" value="Chromosome 21"/>
</dbReference>
<feature type="region of interest" description="Disordered" evidence="7">
    <location>
        <begin position="324"/>
        <end position="360"/>
    </location>
</feature>
<evidence type="ECO:0000313" key="10">
    <source>
        <dbReference type="EMBL" id="CAL1596960.1"/>
    </source>
</evidence>
<sequence length="503" mass="53670">MANRGPSYGLSKEVQEKIDQKYDPDLEQKLVDWIMAQCGGDLDKPQPGRLNFQQWLMDGTILCRVINSLYPRGSEPIKKIPETQMAFKQMEKISQFLQAAEAYGVTTTDIFQTVDLWEGKDLAAVQRTLMALGSLAVTKDDGQYKGDHDWFHKKSQGNKREFTEEQLRQGQSLIGLQMGSNRGASQSATTSVAQEETQSKGCICGYPGIPGDPGHNGMPGRDGRDGLTGVKGDRGIDGQKGDKGDTGAVGPAGLKGKRGDNGERGPPGKMGPQGVQGPMGLKGDQGEIGLLGPPGPTGALGAPGPEGPKGEIGLRGDRGIQGPLGPPGRPGPKGEIGVPGHKGNIGYRGERGSRGDRGDKGEKGDAFAIFKSAFSVGLSAQTKLPAVNAPIRFDKIIYNVQSHYDPQTGRFSCSVRGAYYFTYHITVYSRNVKVALVKNGAKIIHTTDNYQSSEDQAAGGAVLHLEAGDKVWLQVAGGELFNGLFADEDDDTTFSGFLIFADE</sequence>
<evidence type="ECO:0000256" key="3">
    <source>
        <dbReference type="ARBA" id="ARBA00022525"/>
    </source>
</evidence>
<evidence type="ECO:0008006" key="12">
    <source>
        <dbReference type="Google" id="ProtNLM"/>
    </source>
</evidence>
<dbReference type="InterPro" id="IPR008160">
    <property type="entry name" value="Collagen"/>
</dbReference>
<dbReference type="Gene3D" id="1.10.418.10">
    <property type="entry name" value="Calponin-like domain"/>
    <property type="match status" value="1"/>
</dbReference>
<keyword evidence="4" id="KW-0272">Extracellular matrix</keyword>
<dbReference type="Pfam" id="PF01391">
    <property type="entry name" value="Collagen"/>
    <property type="match status" value="2"/>
</dbReference>
<proteinExistence type="inferred from homology"/>
<dbReference type="Gene3D" id="2.60.120.40">
    <property type="match status" value="1"/>
</dbReference>
<dbReference type="FunFam" id="2.60.120.40:FF:000001">
    <property type="entry name" value="Complement C1q B chain"/>
    <property type="match status" value="1"/>
</dbReference>